<evidence type="ECO:0000256" key="2">
    <source>
        <dbReference type="ARBA" id="ARBA00008537"/>
    </source>
</evidence>
<evidence type="ECO:0000256" key="7">
    <source>
        <dbReference type="ARBA" id="ARBA00023136"/>
    </source>
</evidence>
<feature type="transmembrane region" description="Helical" evidence="8">
    <location>
        <begin position="23"/>
        <end position="46"/>
    </location>
</feature>
<dbReference type="InterPro" id="IPR036259">
    <property type="entry name" value="MFS_trans_sf"/>
</dbReference>
<keyword evidence="3" id="KW-0813">Transport</keyword>
<feature type="transmembrane region" description="Helical" evidence="8">
    <location>
        <begin position="500"/>
        <end position="518"/>
    </location>
</feature>
<comment type="subcellular location">
    <subcellularLocation>
        <location evidence="1">Cell membrane</location>
        <topology evidence="1">Multi-pass membrane protein</topology>
    </subcellularLocation>
</comment>
<keyword evidence="6 8" id="KW-1133">Transmembrane helix</keyword>
<dbReference type="Gene3D" id="1.20.1720.10">
    <property type="entry name" value="Multidrug resistance protein D"/>
    <property type="match status" value="1"/>
</dbReference>
<feature type="domain" description="Major facilitator superfamily (MFS) profile" evidence="9">
    <location>
        <begin position="26"/>
        <end position="522"/>
    </location>
</feature>
<feature type="transmembrane region" description="Helical" evidence="8">
    <location>
        <begin position="315"/>
        <end position="337"/>
    </location>
</feature>
<dbReference type="AlphaFoldDB" id="A0A846X3Q1"/>
<dbReference type="Proteomes" id="UP000582646">
    <property type="component" value="Unassembled WGS sequence"/>
</dbReference>
<organism evidence="10 11">
    <name type="scientific">Tsukamurella spumae</name>
    <dbReference type="NCBI Taxonomy" id="44753"/>
    <lineage>
        <taxon>Bacteria</taxon>
        <taxon>Bacillati</taxon>
        <taxon>Actinomycetota</taxon>
        <taxon>Actinomycetes</taxon>
        <taxon>Mycobacteriales</taxon>
        <taxon>Tsukamurellaceae</taxon>
        <taxon>Tsukamurella</taxon>
    </lineage>
</organism>
<comment type="caution">
    <text evidence="10">The sequence shown here is derived from an EMBL/GenBank/DDBJ whole genome shotgun (WGS) entry which is preliminary data.</text>
</comment>
<dbReference type="RefSeq" id="WP_168547215.1">
    <property type="nucleotide sequence ID" value="NZ_BAAAKS010000015.1"/>
</dbReference>
<protein>
    <submittedName>
        <fullName evidence="10">DHA2 family efflux MFS transporter permease subunit</fullName>
    </submittedName>
</protein>
<gene>
    <name evidence="10" type="ORF">HF999_18000</name>
</gene>
<dbReference type="PANTHER" id="PTHR42718">
    <property type="entry name" value="MAJOR FACILITATOR SUPERFAMILY MULTIDRUG TRANSPORTER MFSC"/>
    <property type="match status" value="1"/>
</dbReference>
<feature type="transmembrane region" description="Helical" evidence="8">
    <location>
        <begin position="349"/>
        <end position="367"/>
    </location>
</feature>
<keyword evidence="5 8" id="KW-0812">Transmembrane</keyword>
<dbReference type="NCBIfam" id="TIGR00711">
    <property type="entry name" value="efflux_EmrB"/>
    <property type="match status" value="1"/>
</dbReference>
<evidence type="ECO:0000256" key="3">
    <source>
        <dbReference type="ARBA" id="ARBA00022448"/>
    </source>
</evidence>
<feature type="transmembrane region" description="Helical" evidence="8">
    <location>
        <begin position="117"/>
        <end position="138"/>
    </location>
</feature>
<evidence type="ECO:0000313" key="10">
    <source>
        <dbReference type="EMBL" id="NKY20257.1"/>
    </source>
</evidence>
<evidence type="ECO:0000313" key="11">
    <source>
        <dbReference type="Proteomes" id="UP000582646"/>
    </source>
</evidence>
<feature type="transmembrane region" description="Helical" evidence="8">
    <location>
        <begin position="66"/>
        <end position="85"/>
    </location>
</feature>
<evidence type="ECO:0000259" key="9">
    <source>
        <dbReference type="PROSITE" id="PS50850"/>
    </source>
</evidence>
<dbReference type="GO" id="GO:0005886">
    <property type="term" value="C:plasma membrane"/>
    <property type="evidence" value="ECO:0007669"/>
    <property type="project" value="UniProtKB-SubCell"/>
</dbReference>
<dbReference type="Pfam" id="PF07690">
    <property type="entry name" value="MFS_1"/>
    <property type="match status" value="1"/>
</dbReference>
<feature type="transmembrane region" description="Helical" evidence="8">
    <location>
        <begin position="211"/>
        <end position="231"/>
    </location>
</feature>
<dbReference type="InterPro" id="IPR004638">
    <property type="entry name" value="EmrB-like"/>
</dbReference>
<feature type="transmembrane region" description="Helical" evidence="8">
    <location>
        <begin position="92"/>
        <end position="111"/>
    </location>
</feature>
<evidence type="ECO:0000256" key="6">
    <source>
        <dbReference type="ARBA" id="ARBA00022989"/>
    </source>
</evidence>
<dbReference type="EMBL" id="JAAXOQ010000028">
    <property type="protein sequence ID" value="NKY20257.1"/>
    <property type="molecule type" value="Genomic_DNA"/>
</dbReference>
<evidence type="ECO:0000256" key="5">
    <source>
        <dbReference type="ARBA" id="ARBA00022692"/>
    </source>
</evidence>
<dbReference type="PRINTS" id="PR01036">
    <property type="entry name" value="TCRTETB"/>
</dbReference>
<feature type="transmembrane region" description="Helical" evidence="8">
    <location>
        <begin position="373"/>
        <end position="399"/>
    </location>
</feature>
<dbReference type="GO" id="GO:0022857">
    <property type="term" value="F:transmembrane transporter activity"/>
    <property type="evidence" value="ECO:0007669"/>
    <property type="project" value="InterPro"/>
</dbReference>
<sequence length="537" mass="56755">MSTENTLEESGIPHAGESLDRRVLMVAGVVVLGSIMAILDMTIVAVAQNTFQAQWGASPATVAWTMTGYTLALAAVIPVTGWAADRFGTKRLYMAATAMFVAGSALCATATSIDLLILYRVLQGLGGGMLMPLGMMILTRAAGPERIGRVMAVLGIPMLLGPIGGPILGGWLIESFSWHWIFLINVPIGAIAIVYAWFVLDKDEPVEGQKFDLVGFILLSPGLALFLFGISSIPEAQSDSSMYAGRVIPATAVGLVLIVGFVFWALRAKLPLLDLRLFKNRNMTVAMITFAMFAMAFFGSSILYAQYFIGIRGESTLMAGLLLAPQGLGAMLTMPIAGVLTDKMGPGKFVMTGLALITGGMIAFTQLTADTPYWILLGSLFIQGLGMGMTMMPTMSAAIRTLAPESISRGSTLTNIVQQIAASMGTAIFSVLFTNWLTNAGEKMPNPMGGGEIAGGKLAFGMNSSPATREAAAHGPGGVEAFHAFLEKNLPFAADAFGNTYSVAAILVALCIIPAFFLPRTHAADTEAAERQMVMPH</sequence>
<dbReference type="SUPFAM" id="SSF103473">
    <property type="entry name" value="MFS general substrate transporter"/>
    <property type="match status" value="1"/>
</dbReference>
<feature type="transmembrane region" description="Helical" evidence="8">
    <location>
        <begin position="179"/>
        <end position="199"/>
    </location>
</feature>
<comment type="similarity">
    <text evidence="2">Belongs to the major facilitator superfamily. EmrB family.</text>
</comment>
<dbReference type="PROSITE" id="PS50850">
    <property type="entry name" value="MFS"/>
    <property type="match status" value="1"/>
</dbReference>
<dbReference type="PANTHER" id="PTHR42718:SF9">
    <property type="entry name" value="MAJOR FACILITATOR SUPERFAMILY MULTIDRUG TRANSPORTER MFSC"/>
    <property type="match status" value="1"/>
</dbReference>
<feature type="transmembrane region" description="Helical" evidence="8">
    <location>
        <begin position="243"/>
        <end position="266"/>
    </location>
</feature>
<feature type="transmembrane region" description="Helical" evidence="8">
    <location>
        <begin position="150"/>
        <end position="173"/>
    </location>
</feature>
<feature type="transmembrane region" description="Helical" evidence="8">
    <location>
        <begin position="287"/>
        <end position="309"/>
    </location>
</feature>
<keyword evidence="4" id="KW-1003">Cell membrane</keyword>
<dbReference type="Gene3D" id="1.20.1250.20">
    <property type="entry name" value="MFS general substrate transporter like domains"/>
    <property type="match status" value="1"/>
</dbReference>
<evidence type="ECO:0000256" key="4">
    <source>
        <dbReference type="ARBA" id="ARBA00022475"/>
    </source>
</evidence>
<dbReference type="CDD" id="cd17503">
    <property type="entry name" value="MFS_LmrB_MDR_like"/>
    <property type="match status" value="1"/>
</dbReference>
<reference evidence="10 11" key="1">
    <citation type="submission" date="2020-04" db="EMBL/GenBank/DDBJ databases">
        <title>MicrobeNet Type strains.</title>
        <authorList>
            <person name="Nicholson A.C."/>
        </authorList>
    </citation>
    <scope>NUCLEOTIDE SEQUENCE [LARGE SCALE GENOMIC DNA]</scope>
    <source>
        <strain evidence="10 11">DSM 44113</strain>
    </source>
</reference>
<feature type="transmembrane region" description="Helical" evidence="8">
    <location>
        <begin position="420"/>
        <end position="438"/>
    </location>
</feature>
<keyword evidence="7 8" id="KW-0472">Membrane</keyword>
<keyword evidence="11" id="KW-1185">Reference proteome</keyword>
<evidence type="ECO:0000256" key="8">
    <source>
        <dbReference type="SAM" id="Phobius"/>
    </source>
</evidence>
<dbReference type="InterPro" id="IPR020846">
    <property type="entry name" value="MFS_dom"/>
</dbReference>
<proteinExistence type="inferred from homology"/>
<accession>A0A846X3Q1</accession>
<name>A0A846X3Q1_9ACTN</name>
<dbReference type="InterPro" id="IPR011701">
    <property type="entry name" value="MFS"/>
</dbReference>
<evidence type="ECO:0000256" key="1">
    <source>
        <dbReference type="ARBA" id="ARBA00004651"/>
    </source>
</evidence>